<evidence type="ECO:0000256" key="2">
    <source>
        <dbReference type="ARBA" id="ARBA00023002"/>
    </source>
</evidence>
<feature type="domain" description="D-isomer specific 2-hydroxyacid dehydrogenase NAD-binding" evidence="6">
    <location>
        <begin position="115"/>
        <end position="292"/>
    </location>
</feature>
<dbReference type="InterPro" id="IPR036291">
    <property type="entry name" value="NAD(P)-bd_dom_sf"/>
</dbReference>
<dbReference type="SUPFAM" id="SSF51735">
    <property type="entry name" value="NAD(P)-binding Rossmann-fold domains"/>
    <property type="match status" value="1"/>
</dbReference>
<dbReference type="PROSITE" id="PS00671">
    <property type="entry name" value="D_2_HYDROXYACID_DH_3"/>
    <property type="match status" value="1"/>
</dbReference>
<dbReference type="Proteomes" id="UP000242869">
    <property type="component" value="Unassembled WGS sequence"/>
</dbReference>
<evidence type="ECO:0000259" key="5">
    <source>
        <dbReference type="Pfam" id="PF00389"/>
    </source>
</evidence>
<dbReference type="InterPro" id="IPR029752">
    <property type="entry name" value="D-isomer_DH_CS1"/>
</dbReference>
<dbReference type="PANTHER" id="PTHR10996:SF283">
    <property type="entry name" value="GLYOXYLATE_HYDROXYPYRUVATE REDUCTASE B"/>
    <property type="match status" value="1"/>
</dbReference>
<dbReference type="PROSITE" id="PS00065">
    <property type="entry name" value="D_2_HYDROXYACID_DH_1"/>
    <property type="match status" value="1"/>
</dbReference>
<dbReference type="PANTHER" id="PTHR10996">
    <property type="entry name" value="2-HYDROXYACID DEHYDROGENASE-RELATED"/>
    <property type="match status" value="1"/>
</dbReference>
<dbReference type="GO" id="GO:0030267">
    <property type="term" value="F:glyoxylate reductase (NADPH) activity"/>
    <property type="evidence" value="ECO:0007669"/>
    <property type="project" value="TreeGrafter"/>
</dbReference>
<comment type="similarity">
    <text evidence="1 4">Belongs to the D-isomer specific 2-hydroxyacid dehydrogenase family.</text>
</comment>
<accession>A0A1I5A180</accession>
<reference evidence="8" key="1">
    <citation type="submission" date="2016-10" db="EMBL/GenBank/DDBJ databases">
        <authorList>
            <person name="Varghese N."/>
            <person name="Submissions S."/>
        </authorList>
    </citation>
    <scope>NUCLEOTIDE SEQUENCE [LARGE SCALE GENOMIC DNA]</scope>
    <source>
        <strain evidence="8">DSM 6150</strain>
    </source>
</reference>
<evidence type="ECO:0000313" key="7">
    <source>
        <dbReference type="EMBL" id="SFN56224.1"/>
    </source>
</evidence>
<protein>
    <submittedName>
        <fullName evidence="7">Lactate dehydrogenase</fullName>
    </submittedName>
</protein>
<proteinExistence type="inferred from homology"/>
<evidence type="ECO:0000313" key="8">
    <source>
        <dbReference type="Proteomes" id="UP000242869"/>
    </source>
</evidence>
<dbReference type="InterPro" id="IPR006140">
    <property type="entry name" value="D-isomer_DH_NAD-bd"/>
</dbReference>
<keyword evidence="8" id="KW-1185">Reference proteome</keyword>
<dbReference type="GO" id="GO:0005829">
    <property type="term" value="C:cytosol"/>
    <property type="evidence" value="ECO:0007669"/>
    <property type="project" value="TreeGrafter"/>
</dbReference>
<evidence type="ECO:0000256" key="4">
    <source>
        <dbReference type="RuleBase" id="RU003719"/>
    </source>
</evidence>
<feature type="domain" description="D-isomer specific 2-hydroxyacid dehydrogenase catalytic" evidence="5">
    <location>
        <begin position="32"/>
        <end position="323"/>
    </location>
</feature>
<evidence type="ECO:0000256" key="3">
    <source>
        <dbReference type="ARBA" id="ARBA00023027"/>
    </source>
</evidence>
<dbReference type="STRING" id="83765.SAMN05660284_01767"/>
<gene>
    <name evidence="7" type="ORF">SAMN05660284_01767</name>
</gene>
<dbReference type="InterPro" id="IPR050223">
    <property type="entry name" value="D-isomer_2-hydroxyacid_DH"/>
</dbReference>
<evidence type="ECO:0000259" key="6">
    <source>
        <dbReference type="Pfam" id="PF02826"/>
    </source>
</evidence>
<dbReference type="OrthoDB" id="9805416at2"/>
<sequence length="326" mass="35285">MNTKMKPRIVVARSMPAAVAQRASEEFDALLAQDCVPDTEEVLNRLARHRAEGLMIGASVKLDSETIARMPAHVRIIATVSAGIDHIDIAAAQARGIVVTNAPEGPTECTADLCMMLLLCAARRATEYHALMQAGWRRRLGLGEMLGTKVSGKTLGIFGMGRIGREVAQRARGFGMKILYHNRTRLPSELEQGATYFADFREMLPHCGFLSLNAPGSPQTRHVINRETLALLPEGAVFVNTARGALVDEEALIESLRSGRLAAAGLDVFESEPDFDLRFRQLGNVFLTPHAASATTETRNRMGYCALDNLAAVLAGKAPVTPVTLP</sequence>
<dbReference type="SUPFAM" id="SSF52283">
    <property type="entry name" value="Formate/glycerate dehydrogenase catalytic domain-like"/>
    <property type="match status" value="1"/>
</dbReference>
<dbReference type="EMBL" id="FOVE01000012">
    <property type="protein sequence ID" value="SFN56224.1"/>
    <property type="molecule type" value="Genomic_DNA"/>
</dbReference>
<keyword evidence="3" id="KW-0520">NAD</keyword>
<name>A0A1I5A180_9NEIS</name>
<dbReference type="AlphaFoldDB" id="A0A1I5A180"/>
<dbReference type="Gene3D" id="3.40.50.720">
    <property type="entry name" value="NAD(P)-binding Rossmann-like Domain"/>
    <property type="match status" value="2"/>
</dbReference>
<dbReference type="InterPro" id="IPR006139">
    <property type="entry name" value="D-isomer_2_OHA_DH_cat_dom"/>
</dbReference>
<evidence type="ECO:0000256" key="1">
    <source>
        <dbReference type="ARBA" id="ARBA00005854"/>
    </source>
</evidence>
<dbReference type="GO" id="GO:0016618">
    <property type="term" value="F:hydroxypyruvate reductase [NAD(P)H] activity"/>
    <property type="evidence" value="ECO:0007669"/>
    <property type="project" value="TreeGrafter"/>
</dbReference>
<keyword evidence="2 4" id="KW-0560">Oxidoreductase</keyword>
<dbReference type="InterPro" id="IPR029753">
    <property type="entry name" value="D-isomer_DH_CS"/>
</dbReference>
<dbReference type="FunFam" id="3.40.50.720:FF:000203">
    <property type="entry name" value="D-3-phosphoglycerate dehydrogenase (SerA)"/>
    <property type="match status" value="1"/>
</dbReference>
<dbReference type="GO" id="GO:0051287">
    <property type="term" value="F:NAD binding"/>
    <property type="evidence" value="ECO:0007669"/>
    <property type="project" value="InterPro"/>
</dbReference>
<dbReference type="Pfam" id="PF00389">
    <property type="entry name" value="2-Hacid_dh"/>
    <property type="match status" value="1"/>
</dbReference>
<dbReference type="CDD" id="cd05301">
    <property type="entry name" value="GDH"/>
    <property type="match status" value="1"/>
</dbReference>
<organism evidence="7 8">
    <name type="scientific">Formivibrio citricus</name>
    <dbReference type="NCBI Taxonomy" id="83765"/>
    <lineage>
        <taxon>Bacteria</taxon>
        <taxon>Pseudomonadati</taxon>
        <taxon>Pseudomonadota</taxon>
        <taxon>Betaproteobacteria</taxon>
        <taxon>Neisseriales</taxon>
        <taxon>Chitinibacteraceae</taxon>
        <taxon>Formivibrio</taxon>
    </lineage>
</organism>
<dbReference type="Pfam" id="PF02826">
    <property type="entry name" value="2-Hacid_dh_C"/>
    <property type="match status" value="1"/>
</dbReference>